<evidence type="ECO:0000256" key="6">
    <source>
        <dbReference type="ARBA" id="ARBA00023242"/>
    </source>
</evidence>
<dbReference type="AlphaFoldDB" id="A0A1Q3B856"/>
<dbReference type="InterPro" id="IPR001005">
    <property type="entry name" value="SANT/Myb"/>
</dbReference>
<comment type="caution">
    <text evidence="10">The sequence shown here is derived from an EMBL/GenBank/DDBJ whole genome shotgun (WGS) entry which is preliminary data.</text>
</comment>
<name>A0A1Q3B856_CEPFO</name>
<feature type="domain" description="MYB-CC type transcription factor LHEQLE-containing" evidence="9">
    <location>
        <begin position="332"/>
        <end position="377"/>
    </location>
</feature>
<dbReference type="InterPro" id="IPR009057">
    <property type="entry name" value="Homeodomain-like_sf"/>
</dbReference>
<keyword evidence="10" id="KW-0238">DNA-binding</keyword>
<comment type="subcellular location">
    <subcellularLocation>
        <location evidence="1">Nucleus</location>
    </subcellularLocation>
</comment>
<gene>
    <name evidence="10" type="ORF">CFOL_v3_07461</name>
</gene>
<dbReference type="Pfam" id="PF14379">
    <property type="entry name" value="Myb_CC_LHEQLE"/>
    <property type="match status" value="1"/>
</dbReference>
<feature type="compositionally biased region" description="Polar residues" evidence="7">
    <location>
        <begin position="197"/>
        <end position="229"/>
    </location>
</feature>
<dbReference type="GO" id="GO:0003700">
    <property type="term" value="F:DNA-binding transcription factor activity"/>
    <property type="evidence" value="ECO:0007669"/>
    <property type="project" value="InterPro"/>
</dbReference>
<evidence type="ECO:0000256" key="4">
    <source>
        <dbReference type="ARBA" id="ARBA00023054"/>
    </source>
</evidence>
<keyword evidence="11" id="KW-1185">Reference proteome</keyword>
<dbReference type="EMBL" id="BDDD01000328">
    <property type="protein sequence ID" value="GAV63943.1"/>
    <property type="molecule type" value="Genomic_DNA"/>
</dbReference>
<dbReference type="PANTHER" id="PTHR31499">
    <property type="entry name" value="MYB FAMILY TRANSCRIPTION FACTOR PHL11"/>
    <property type="match status" value="1"/>
</dbReference>
<proteinExistence type="inferred from homology"/>
<dbReference type="SUPFAM" id="SSF46689">
    <property type="entry name" value="Homeodomain-like"/>
    <property type="match status" value="1"/>
</dbReference>
<keyword evidence="6" id="KW-0539">Nucleus</keyword>
<feature type="domain" description="Myb-like" evidence="8">
    <location>
        <begin position="240"/>
        <end position="300"/>
    </location>
</feature>
<evidence type="ECO:0000259" key="9">
    <source>
        <dbReference type="Pfam" id="PF14379"/>
    </source>
</evidence>
<keyword evidence="3" id="KW-0805">Transcription regulation</keyword>
<evidence type="ECO:0000313" key="11">
    <source>
        <dbReference type="Proteomes" id="UP000187406"/>
    </source>
</evidence>
<evidence type="ECO:0000313" key="10">
    <source>
        <dbReference type="EMBL" id="GAV63943.1"/>
    </source>
</evidence>
<dbReference type="Proteomes" id="UP000187406">
    <property type="component" value="Unassembled WGS sequence"/>
</dbReference>
<reference evidence="11" key="1">
    <citation type="submission" date="2016-04" db="EMBL/GenBank/DDBJ databases">
        <title>Cephalotus genome sequencing.</title>
        <authorList>
            <person name="Fukushima K."/>
            <person name="Hasebe M."/>
            <person name="Fang X."/>
        </authorList>
    </citation>
    <scope>NUCLEOTIDE SEQUENCE [LARGE SCALE GENOMIC DNA]</scope>
    <source>
        <strain evidence="11">cv. St1</strain>
    </source>
</reference>
<dbReference type="GO" id="GO:0003677">
    <property type="term" value="F:DNA binding"/>
    <property type="evidence" value="ECO:0007669"/>
    <property type="project" value="UniProtKB-KW"/>
</dbReference>
<dbReference type="Gene3D" id="1.10.10.60">
    <property type="entry name" value="Homeodomain-like"/>
    <property type="match status" value="1"/>
</dbReference>
<keyword evidence="4" id="KW-0175">Coiled coil</keyword>
<dbReference type="FunCoup" id="A0A1Q3B856">
    <property type="interactions" value="1"/>
</dbReference>
<evidence type="ECO:0000256" key="7">
    <source>
        <dbReference type="SAM" id="MobiDB-lite"/>
    </source>
</evidence>
<accession>A0A1Q3B856</accession>
<evidence type="ECO:0000256" key="5">
    <source>
        <dbReference type="ARBA" id="ARBA00023163"/>
    </source>
</evidence>
<dbReference type="NCBIfam" id="TIGR01557">
    <property type="entry name" value="myb_SHAQKYF"/>
    <property type="match status" value="1"/>
</dbReference>
<dbReference type="GO" id="GO:0005634">
    <property type="term" value="C:nucleus"/>
    <property type="evidence" value="ECO:0007669"/>
    <property type="project" value="UniProtKB-SubCell"/>
</dbReference>
<keyword evidence="5" id="KW-0804">Transcription</keyword>
<dbReference type="InterPro" id="IPR006447">
    <property type="entry name" value="Myb_dom_plants"/>
</dbReference>
<sequence>MNTQKIDGHERILRAHGLMSDIDVPFAHNSARTLGNQQPWNMGTPAMEGGSQQQSCGPAKSSSTILGHFEAPASAFYATERYMGLPDQYECQIGNPSCCSQYSRTDDSQFSSYQSSGENFSTGDEAEPNFELRNTLQSIVRTQFCGNQIYGSCKRKSNNIPGSNFPGGKQLPFCDNGSSLGRHFSIPYEEKQDHRASYNSYSSPLAQMSYPSQQEKQSPRLSSSNHISTGPILSSTTRIRWTQDLHEKFVECVNLLGGAEKYDKSFIDGNIEATPKAILKLMDSDGLTIFHVKSHLQKYRNAKYMPGSTQGKSENRASTNDVTQIDERTGSQIREALQLQLAVQRSLHEQLEIQRNLQLRIEEQGRQLRMMFDEQLKTTNSPFKSSHITLLNDPSFSIDDVEVSLAQDSDNTHFPSKIS</sequence>
<protein>
    <submittedName>
        <fullName evidence="10">Myb_DNA-binding domain-containing protein/Myb_CC_LHEQLE domain-containing protein</fullName>
    </submittedName>
</protein>
<feature type="region of interest" description="Disordered" evidence="7">
    <location>
        <begin position="196"/>
        <end position="229"/>
    </location>
</feature>
<evidence type="ECO:0000256" key="1">
    <source>
        <dbReference type="ARBA" id="ARBA00004123"/>
    </source>
</evidence>
<dbReference type="InParanoid" id="A0A1Q3B856"/>
<organism evidence="10 11">
    <name type="scientific">Cephalotus follicularis</name>
    <name type="common">Albany pitcher plant</name>
    <dbReference type="NCBI Taxonomy" id="3775"/>
    <lineage>
        <taxon>Eukaryota</taxon>
        <taxon>Viridiplantae</taxon>
        <taxon>Streptophyta</taxon>
        <taxon>Embryophyta</taxon>
        <taxon>Tracheophyta</taxon>
        <taxon>Spermatophyta</taxon>
        <taxon>Magnoliopsida</taxon>
        <taxon>eudicotyledons</taxon>
        <taxon>Gunneridae</taxon>
        <taxon>Pentapetalae</taxon>
        <taxon>rosids</taxon>
        <taxon>fabids</taxon>
        <taxon>Oxalidales</taxon>
        <taxon>Cephalotaceae</taxon>
        <taxon>Cephalotus</taxon>
    </lineage>
</organism>
<dbReference type="InterPro" id="IPR025756">
    <property type="entry name" value="Myb_CC_LHEQLE"/>
</dbReference>
<dbReference type="STRING" id="3775.A0A1Q3B856"/>
<dbReference type="OrthoDB" id="551907at2759"/>
<dbReference type="InterPro" id="IPR046955">
    <property type="entry name" value="PHR1-like"/>
</dbReference>
<dbReference type="PANTHER" id="PTHR31499:SF85">
    <property type="entry name" value="TRANSCRIPTION FACTOR MYB-RELATED FAMILY"/>
    <property type="match status" value="1"/>
</dbReference>
<evidence type="ECO:0000256" key="3">
    <source>
        <dbReference type="ARBA" id="ARBA00023015"/>
    </source>
</evidence>
<comment type="similarity">
    <text evidence="2">Belongs to the MYB-CC family.</text>
</comment>
<evidence type="ECO:0000256" key="2">
    <source>
        <dbReference type="ARBA" id="ARBA00006783"/>
    </source>
</evidence>
<dbReference type="Pfam" id="PF00249">
    <property type="entry name" value="Myb_DNA-binding"/>
    <property type="match status" value="1"/>
</dbReference>
<evidence type="ECO:0000259" key="8">
    <source>
        <dbReference type="Pfam" id="PF00249"/>
    </source>
</evidence>